<dbReference type="Proteomes" id="UP001190700">
    <property type="component" value="Unassembled WGS sequence"/>
</dbReference>
<comment type="caution">
    <text evidence="1">The sequence shown here is derived from an EMBL/GenBank/DDBJ whole genome shotgun (WGS) entry which is preliminary data.</text>
</comment>
<dbReference type="GO" id="GO:0009982">
    <property type="term" value="F:pseudouridine synthase activity"/>
    <property type="evidence" value="ECO:0007669"/>
    <property type="project" value="InterPro"/>
</dbReference>
<accession>A0AAE0BNP0</accession>
<dbReference type="SUPFAM" id="SSF55120">
    <property type="entry name" value="Pseudouridine synthase"/>
    <property type="match status" value="1"/>
</dbReference>
<dbReference type="PANTHER" id="PTHR11142:SF10">
    <property type="entry name" value="TRNA PSEUDOURIDINE SYNTHASE"/>
    <property type="match status" value="1"/>
</dbReference>
<organism evidence="1 2">
    <name type="scientific">Cymbomonas tetramitiformis</name>
    <dbReference type="NCBI Taxonomy" id="36881"/>
    <lineage>
        <taxon>Eukaryota</taxon>
        <taxon>Viridiplantae</taxon>
        <taxon>Chlorophyta</taxon>
        <taxon>Pyramimonadophyceae</taxon>
        <taxon>Pyramimonadales</taxon>
        <taxon>Pyramimonadaceae</taxon>
        <taxon>Cymbomonas</taxon>
    </lineage>
</organism>
<reference evidence="1 2" key="1">
    <citation type="journal article" date="2015" name="Genome Biol. Evol.">
        <title>Comparative Genomics of a Bacterivorous Green Alga Reveals Evolutionary Causalities and Consequences of Phago-Mixotrophic Mode of Nutrition.</title>
        <authorList>
            <person name="Burns J.A."/>
            <person name="Paasch A."/>
            <person name="Narechania A."/>
            <person name="Kim E."/>
        </authorList>
    </citation>
    <scope>NUCLEOTIDE SEQUENCE [LARGE SCALE GENOMIC DNA]</scope>
    <source>
        <strain evidence="1 2">PLY_AMNH</strain>
    </source>
</reference>
<name>A0AAE0BNP0_9CHLO</name>
<sequence>MWDVGLVVEGWLDWRREQRGGLARGLGGGDMACAAWGAGMNRLQAQGGSALAVQSQRGSGSDESGPVYHSQPLGTALGGGEVARVAEVPRSFHATFSATWRRYIYLLPQPEGAARVDPRVVGRLLQPLVHPSGLNFYSFGRDTPKGKDTMCVMLHTSATSGVRLFSICPRSWLPVARTLRFARDLHAVLPDGVPVLCIELVANRFLRRQVRVLVATAVRSALCLQSCTTEEHPSESVTDKALTNSDAAGMDTLLRFTETEDRQVTAWPAPASGLCFAGVGYPDEHS</sequence>
<evidence type="ECO:0000313" key="2">
    <source>
        <dbReference type="Proteomes" id="UP001190700"/>
    </source>
</evidence>
<dbReference type="InterPro" id="IPR001406">
    <property type="entry name" value="PsdUridine_synth_TruA"/>
</dbReference>
<dbReference type="EMBL" id="LGRX02034023">
    <property type="protein sequence ID" value="KAK3239105.1"/>
    <property type="molecule type" value="Genomic_DNA"/>
</dbReference>
<dbReference type="GO" id="GO:0003723">
    <property type="term" value="F:RNA binding"/>
    <property type="evidence" value="ECO:0007669"/>
    <property type="project" value="InterPro"/>
</dbReference>
<dbReference type="InterPro" id="IPR020103">
    <property type="entry name" value="PsdUridine_synth_cat_dom_sf"/>
</dbReference>
<dbReference type="PANTHER" id="PTHR11142">
    <property type="entry name" value="PSEUDOURIDYLATE SYNTHASE"/>
    <property type="match status" value="1"/>
</dbReference>
<dbReference type="AlphaFoldDB" id="A0AAE0BNP0"/>
<gene>
    <name evidence="1" type="ORF">CYMTET_50943</name>
</gene>
<dbReference type="Gene3D" id="3.30.70.660">
    <property type="entry name" value="Pseudouridine synthase I, catalytic domain, C-terminal subdomain"/>
    <property type="match status" value="1"/>
</dbReference>
<protein>
    <submittedName>
        <fullName evidence="1">Uncharacterized protein</fullName>
    </submittedName>
</protein>
<keyword evidence="2" id="KW-1185">Reference proteome</keyword>
<proteinExistence type="predicted"/>
<evidence type="ECO:0000313" key="1">
    <source>
        <dbReference type="EMBL" id="KAK3239105.1"/>
    </source>
</evidence>
<dbReference type="GO" id="GO:0031119">
    <property type="term" value="P:tRNA pseudouridine synthesis"/>
    <property type="evidence" value="ECO:0007669"/>
    <property type="project" value="TreeGrafter"/>
</dbReference>
<dbReference type="InterPro" id="IPR020095">
    <property type="entry name" value="PsdUridine_synth_TruA_C"/>
</dbReference>